<organism evidence="1 2">
    <name type="scientific">Glonium stellatum</name>
    <dbReference type="NCBI Taxonomy" id="574774"/>
    <lineage>
        <taxon>Eukaryota</taxon>
        <taxon>Fungi</taxon>
        <taxon>Dikarya</taxon>
        <taxon>Ascomycota</taxon>
        <taxon>Pezizomycotina</taxon>
        <taxon>Dothideomycetes</taxon>
        <taxon>Pleosporomycetidae</taxon>
        <taxon>Gloniales</taxon>
        <taxon>Gloniaceae</taxon>
        <taxon>Glonium</taxon>
    </lineage>
</organism>
<gene>
    <name evidence="1" type="ORF">AOQ84DRAFT_375105</name>
</gene>
<proteinExistence type="predicted"/>
<evidence type="ECO:0000313" key="1">
    <source>
        <dbReference type="EMBL" id="OCL10222.1"/>
    </source>
</evidence>
<name>A0A8E2F455_9PEZI</name>
<keyword evidence="2" id="KW-1185">Reference proteome</keyword>
<protein>
    <submittedName>
        <fullName evidence="1">Uncharacterized protein</fullName>
    </submittedName>
</protein>
<dbReference type="AlphaFoldDB" id="A0A8E2F455"/>
<sequence>MATQARHDLNVNAQAPLKLIAAANTNDRYFLLDEPSIALPNLDNTIHTVFRQPNFGDLNPPTYHRLQPALRLASMFLESDKMLEWFVRLAFGKPLIDSVSGKTFLSEPSRCPLQKQQQISEVREALKYMRHCVRFKFVENLDCFALTQKDISKAFKHPHTCTLYTSVHPTVIQIRDKYRQFFDTEYATSNLCDKLRFDFSLATTIIHELTHAFGIMCRGDLKEPYHRLDDPQAELGWSWENFALGGIINPFDRTSARISFLMRKVWLSDKAAYAAGGKQWTAVPMAWIGQWFQKSTWAAIAESGPSVVLPPKCALKLRCTGDGYYTVYADDNAALRDVQRLRMRVTTLAQRLPTMPASAYAIMSVTAVKIVMKPTAASDVNPTSFSSSSVARVAKAVGFIDTVAIAAQGMRIPVNILKRTKEETTGDADGGFQVDASRPLWKKTRVQRV</sequence>
<evidence type="ECO:0000313" key="2">
    <source>
        <dbReference type="Proteomes" id="UP000250140"/>
    </source>
</evidence>
<dbReference type="EMBL" id="KV749289">
    <property type="protein sequence ID" value="OCL10222.1"/>
    <property type="molecule type" value="Genomic_DNA"/>
</dbReference>
<accession>A0A8E2F455</accession>
<dbReference type="OrthoDB" id="10254945at2759"/>
<dbReference type="Proteomes" id="UP000250140">
    <property type="component" value="Unassembled WGS sequence"/>
</dbReference>
<reference evidence="1 2" key="1">
    <citation type="journal article" date="2016" name="Nat. Commun.">
        <title>Ectomycorrhizal ecology is imprinted in the genome of the dominant symbiotic fungus Cenococcum geophilum.</title>
        <authorList>
            <consortium name="DOE Joint Genome Institute"/>
            <person name="Peter M."/>
            <person name="Kohler A."/>
            <person name="Ohm R.A."/>
            <person name="Kuo A."/>
            <person name="Krutzmann J."/>
            <person name="Morin E."/>
            <person name="Arend M."/>
            <person name="Barry K.W."/>
            <person name="Binder M."/>
            <person name="Choi C."/>
            <person name="Clum A."/>
            <person name="Copeland A."/>
            <person name="Grisel N."/>
            <person name="Haridas S."/>
            <person name="Kipfer T."/>
            <person name="LaButti K."/>
            <person name="Lindquist E."/>
            <person name="Lipzen A."/>
            <person name="Maire R."/>
            <person name="Meier B."/>
            <person name="Mihaltcheva S."/>
            <person name="Molinier V."/>
            <person name="Murat C."/>
            <person name="Poggeler S."/>
            <person name="Quandt C.A."/>
            <person name="Sperisen C."/>
            <person name="Tritt A."/>
            <person name="Tisserant E."/>
            <person name="Crous P.W."/>
            <person name="Henrissat B."/>
            <person name="Nehls U."/>
            <person name="Egli S."/>
            <person name="Spatafora J.W."/>
            <person name="Grigoriev I.V."/>
            <person name="Martin F.M."/>
        </authorList>
    </citation>
    <scope>NUCLEOTIDE SEQUENCE [LARGE SCALE GENOMIC DNA]</scope>
    <source>
        <strain evidence="1 2">CBS 207.34</strain>
    </source>
</reference>